<proteinExistence type="predicted"/>
<keyword evidence="4" id="KW-0732">Signal</keyword>
<evidence type="ECO:0000313" key="7">
    <source>
        <dbReference type="EMBL" id="SQA94106.1"/>
    </source>
</evidence>
<evidence type="ECO:0000256" key="3">
    <source>
        <dbReference type="ARBA" id="ARBA00022837"/>
    </source>
</evidence>
<dbReference type="AlphaFoldDB" id="A0A2X2SLZ4"/>
<feature type="domain" description="Glycosyl hydrolase family 92" evidence="5">
    <location>
        <begin position="283"/>
        <end position="758"/>
    </location>
</feature>
<dbReference type="InterPro" id="IPR012939">
    <property type="entry name" value="Glyco_hydro_92"/>
</dbReference>
<dbReference type="GO" id="GO:0006516">
    <property type="term" value="P:glycoprotein catabolic process"/>
    <property type="evidence" value="ECO:0007669"/>
    <property type="project" value="TreeGrafter"/>
</dbReference>
<dbReference type="Gene3D" id="2.70.98.10">
    <property type="match status" value="1"/>
</dbReference>
<comment type="subunit">
    <text evidence="2">Monomer.</text>
</comment>
<dbReference type="InterPro" id="IPR014718">
    <property type="entry name" value="GH-type_carb-bd"/>
</dbReference>
<dbReference type="FunFam" id="1.20.1050.60:FF:000001">
    <property type="entry name" value="Putative alpha-1,2-mannosidase"/>
    <property type="match status" value="1"/>
</dbReference>
<gene>
    <name evidence="7" type="ORF">NCTC11545_01490</name>
</gene>
<dbReference type="FunFam" id="1.20.1610.10:FF:000001">
    <property type="entry name" value="Putative alpha-1,2-mannosidase"/>
    <property type="match status" value="1"/>
</dbReference>
<feature type="domain" description="Glycosyl hydrolase family 92 N-terminal" evidence="6">
    <location>
        <begin position="50"/>
        <end position="277"/>
    </location>
</feature>
<evidence type="ECO:0000259" key="6">
    <source>
        <dbReference type="Pfam" id="PF17678"/>
    </source>
</evidence>
<dbReference type="Gene3D" id="3.30.2080.10">
    <property type="entry name" value="GH92 mannosidase domain"/>
    <property type="match status" value="1"/>
</dbReference>
<accession>A0A2X2SLZ4</accession>
<keyword evidence="3" id="KW-0106">Calcium</keyword>
<dbReference type="InterPro" id="IPR005887">
    <property type="entry name" value="GH92_a_mannosidase_put"/>
</dbReference>
<dbReference type="FunFam" id="3.30.2080.10:FF:000001">
    <property type="entry name" value="Alpha-1,2-mannosidase subfamily"/>
    <property type="match status" value="1"/>
</dbReference>
<evidence type="ECO:0000256" key="4">
    <source>
        <dbReference type="SAM" id="SignalP"/>
    </source>
</evidence>
<evidence type="ECO:0000313" key="8">
    <source>
        <dbReference type="Proteomes" id="UP000250169"/>
    </source>
</evidence>
<dbReference type="InterPro" id="IPR041371">
    <property type="entry name" value="GH92_N"/>
</dbReference>
<feature type="chain" id="PRO_5015938389" evidence="4">
    <location>
        <begin position="28"/>
        <end position="760"/>
    </location>
</feature>
<dbReference type="PROSITE" id="PS51257">
    <property type="entry name" value="PROKAR_LIPOPROTEIN"/>
    <property type="match status" value="1"/>
</dbReference>
<dbReference type="Pfam" id="PF17678">
    <property type="entry name" value="Glyco_hydro_92N"/>
    <property type="match status" value="1"/>
</dbReference>
<evidence type="ECO:0000259" key="5">
    <source>
        <dbReference type="Pfam" id="PF07971"/>
    </source>
</evidence>
<dbReference type="Gene3D" id="1.20.1610.10">
    <property type="entry name" value="alpha-1,2-mannosidases domains"/>
    <property type="match status" value="1"/>
</dbReference>
<dbReference type="GO" id="GO:0005829">
    <property type="term" value="C:cytosol"/>
    <property type="evidence" value="ECO:0007669"/>
    <property type="project" value="TreeGrafter"/>
</dbReference>
<name>A0A2X2SLZ4_CAPOC</name>
<evidence type="ECO:0000256" key="1">
    <source>
        <dbReference type="ARBA" id="ARBA00001913"/>
    </source>
</evidence>
<evidence type="ECO:0000256" key="2">
    <source>
        <dbReference type="ARBA" id="ARBA00011245"/>
    </source>
</evidence>
<feature type="signal peptide" evidence="4">
    <location>
        <begin position="1"/>
        <end position="27"/>
    </location>
</feature>
<dbReference type="Gene3D" id="1.20.1050.60">
    <property type="entry name" value="alpha-1,2-mannosidase"/>
    <property type="match status" value="1"/>
</dbReference>
<dbReference type="PANTHER" id="PTHR12143:SF43">
    <property type="entry name" value="PUTATIVE-RELATED"/>
    <property type="match status" value="1"/>
</dbReference>
<comment type="cofactor">
    <cofactor evidence="1">
        <name>Ca(2+)</name>
        <dbReference type="ChEBI" id="CHEBI:29108"/>
    </cofactor>
</comment>
<dbReference type="PANTHER" id="PTHR12143">
    <property type="entry name" value="PEPTIDE N-GLYCANASE PNGASE -RELATED"/>
    <property type="match status" value="1"/>
</dbReference>
<dbReference type="Proteomes" id="UP000250169">
    <property type="component" value="Unassembled WGS sequence"/>
</dbReference>
<dbReference type="InterPro" id="IPR008928">
    <property type="entry name" value="6-hairpin_glycosidase_sf"/>
</dbReference>
<sequence length="760" mass="87190">MKIVIIKMKKILYFVFLCLMMACNKQANTSKEETKQDTISPVPETSYTEYVNPLMGTDSKFSLSNGNTYPAIAVPWGMHFWTPQTGKMGDGWAYQYHADKLVGFKQTHQPSPWINDYGAFALMPVVGDLKIKEEERASWFSHKAETVQPHYYKVYLADYDTSVEITPTSRAAQFRITFPESDKAYLVLDAYFKGSMVQVLPKERKIIGYARNNSGGVPENFHNYFVLTFDKDFESVQTWSDGFKLTKNTENKGEHTGAVIGFRTKKGEQVTVRVASSFISPEQALLNLETELGNDTFEQTKQKAFTLWESELGKIQVEDENIDHLRTFYSCLYRTLLFPRTFYEYNKEGEMVHYSPYNGKEEKGYMFTDNGFWDTFRAVFPLFNLLYPEMNQQMMKGLVNAYKESGWLPEWASPGHRDCMIGSNSASIIADAYLKGNIDEADAEILLEAMLKNATQNDGRPVKSVGREGVNYYNSLGYVPYDVKINENVARTLEYAYADYCIARMAEKMGKAEVAKQYYEQSKRYKNVFDPETKWMRGKNKDGKFQSPFNSLKWGDAFTEGNSLHYTWSVFQDIEGLIQLMGGKEAFEKKIDEVFEMPPLFDDSYYGFTIHEIREMQLINMGNYAHGNQPIQHLIYLYNYAGKPQKAQAKLREVMEKLYTPTPDGYCGDEDNGQTSAWYVFSALGFYPVTPASDNYILGNPLFKTVSLQLPEGKKFLIKSVARNSDNNLVEYVQLNGKKIEGFEVPFGAFRENGTLTFFR</sequence>
<dbReference type="EMBL" id="UAVS01000005">
    <property type="protein sequence ID" value="SQA94106.1"/>
    <property type="molecule type" value="Genomic_DNA"/>
</dbReference>
<dbReference type="GO" id="GO:0000224">
    <property type="term" value="F:peptide-N4-(N-acetyl-beta-glucosaminyl)asparagine amidase activity"/>
    <property type="evidence" value="ECO:0007669"/>
    <property type="project" value="TreeGrafter"/>
</dbReference>
<organism evidence="7 8">
    <name type="scientific">Capnocytophaga ochracea</name>
    <dbReference type="NCBI Taxonomy" id="1018"/>
    <lineage>
        <taxon>Bacteria</taxon>
        <taxon>Pseudomonadati</taxon>
        <taxon>Bacteroidota</taxon>
        <taxon>Flavobacteriia</taxon>
        <taxon>Flavobacteriales</taxon>
        <taxon>Flavobacteriaceae</taxon>
        <taxon>Capnocytophaga</taxon>
    </lineage>
</organism>
<dbReference type="Pfam" id="PF07971">
    <property type="entry name" value="Glyco_hydro_92"/>
    <property type="match status" value="1"/>
</dbReference>
<dbReference type="NCBIfam" id="TIGR01180">
    <property type="entry name" value="aman2_put"/>
    <property type="match status" value="1"/>
</dbReference>
<dbReference type="InterPro" id="IPR050883">
    <property type="entry name" value="PNGase"/>
</dbReference>
<dbReference type="RefSeq" id="WP_111972743.1">
    <property type="nucleotide sequence ID" value="NZ_UAVS01000005.1"/>
</dbReference>
<dbReference type="GO" id="GO:0030246">
    <property type="term" value="F:carbohydrate binding"/>
    <property type="evidence" value="ECO:0007669"/>
    <property type="project" value="InterPro"/>
</dbReference>
<dbReference type="SUPFAM" id="SSF48208">
    <property type="entry name" value="Six-hairpin glycosidases"/>
    <property type="match status" value="1"/>
</dbReference>
<protein>
    <submittedName>
        <fullName evidence="7">Alpha-1,2-mannosidase</fullName>
    </submittedName>
</protein>
<dbReference type="GO" id="GO:0005975">
    <property type="term" value="P:carbohydrate metabolic process"/>
    <property type="evidence" value="ECO:0007669"/>
    <property type="project" value="InterPro"/>
</dbReference>
<reference evidence="7 8" key="1">
    <citation type="submission" date="2018-06" db="EMBL/GenBank/DDBJ databases">
        <authorList>
            <consortium name="Pathogen Informatics"/>
            <person name="Doyle S."/>
        </authorList>
    </citation>
    <scope>NUCLEOTIDE SEQUENCE [LARGE SCALE GENOMIC DNA]</scope>
    <source>
        <strain evidence="7 8">NCTC11545</strain>
    </source>
</reference>